<dbReference type="PANTHER" id="PTHR12526:SF510">
    <property type="entry name" value="D-INOSITOL 3-PHOSPHATE GLYCOSYLTRANSFERASE"/>
    <property type="match status" value="1"/>
</dbReference>
<accession>A0ABW2JJQ5</accession>
<keyword evidence="3 5" id="KW-0808">Transferase</keyword>
<proteinExistence type="predicted"/>
<dbReference type="InterPro" id="IPR028098">
    <property type="entry name" value="Glyco_trans_4-like_N"/>
</dbReference>
<evidence type="ECO:0000256" key="2">
    <source>
        <dbReference type="ARBA" id="ARBA00022676"/>
    </source>
</evidence>
<dbReference type="Pfam" id="PF13439">
    <property type="entry name" value="Glyco_transf_4"/>
    <property type="match status" value="1"/>
</dbReference>
<gene>
    <name evidence="5" type="ORF">ACFQVC_16330</name>
</gene>
<reference evidence="6" key="1">
    <citation type="journal article" date="2019" name="Int. J. Syst. Evol. Microbiol.">
        <title>The Global Catalogue of Microorganisms (GCM) 10K type strain sequencing project: providing services to taxonomists for standard genome sequencing and annotation.</title>
        <authorList>
            <consortium name="The Broad Institute Genomics Platform"/>
            <consortium name="The Broad Institute Genome Sequencing Center for Infectious Disease"/>
            <person name="Wu L."/>
            <person name="Ma J."/>
        </authorList>
    </citation>
    <scope>NUCLEOTIDE SEQUENCE [LARGE SCALE GENOMIC DNA]</scope>
    <source>
        <strain evidence="6">SYNS20</strain>
    </source>
</reference>
<name>A0ABW2JJQ5_9ACTN</name>
<evidence type="ECO:0000313" key="5">
    <source>
        <dbReference type="EMBL" id="MFC7305781.1"/>
    </source>
</evidence>
<dbReference type="Gene3D" id="3.40.50.2000">
    <property type="entry name" value="Glycogen Phosphorylase B"/>
    <property type="match status" value="2"/>
</dbReference>
<evidence type="ECO:0000256" key="1">
    <source>
        <dbReference type="ARBA" id="ARBA00021292"/>
    </source>
</evidence>
<sequence>MHIGLTGPVDLDLLRPLFARPLPAVSGGPVTGGLVHAWWRRGHRVTVFALGHGARERQVYDSHGDGRLRLVVVPRRTAGEARDLFRAERLGLTAAFRDHPTDLISAHWTYEYAHAAVTCGRPAFVTAHDAPLRCAWEMRSAYRWLRHSLAAPVVHRAHALSAVSPYTARHLRRCLGVRRPVLTIPNGHDLAALPAPSAPPPGDRPVFAMALQGWGRLKNAAAGLRAFALVRAELPDARLLLLGAGHEDGGPAHTWARPRGLAQGVEFAGYVPHATALGRLAAEAHVLLHPSRVEACPMVCAEAMGLGIPVIGGRRSGGVPWLVGDTGVLTDIDRPGLIAAAMLSLARDEERRTALGARARARIERHFRLEDTARAYLDWFTEELPV</sequence>
<comment type="caution">
    <text evidence="5">The sequence shown here is derived from an EMBL/GenBank/DDBJ whole genome shotgun (WGS) entry which is preliminary data.</text>
</comment>
<dbReference type="CDD" id="cd03801">
    <property type="entry name" value="GT4_PimA-like"/>
    <property type="match status" value="1"/>
</dbReference>
<feature type="domain" description="Glycosyltransferase subfamily 4-like N-terminal" evidence="4">
    <location>
        <begin position="34"/>
        <end position="191"/>
    </location>
</feature>
<evidence type="ECO:0000259" key="4">
    <source>
        <dbReference type="Pfam" id="PF13439"/>
    </source>
</evidence>
<keyword evidence="6" id="KW-1185">Reference proteome</keyword>
<evidence type="ECO:0000256" key="3">
    <source>
        <dbReference type="ARBA" id="ARBA00022679"/>
    </source>
</evidence>
<dbReference type="RefSeq" id="WP_381831152.1">
    <property type="nucleotide sequence ID" value="NZ_JBHTCF010000006.1"/>
</dbReference>
<dbReference type="GO" id="GO:0016757">
    <property type="term" value="F:glycosyltransferase activity"/>
    <property type="evidence" value="ECO:0007669"/>
    <property type="project" value="UniProtKB-KW"/>
</dbReference>
<dbReference type="SUPFAM" id="SSF53756">
    <property type="entry name" value="UDP-Glycosyltransferase/glycogen phosphorylase"/>
    <property type="match status" value="1"/>
</dbReference>
<evidence type="ECO:0000313" key="6">
    <source>
        <dbReference type="Proteomes" id="UP001596523"/>
    </source>
</evidence>
<dbReference type="PANTHER" id="PTHR12526">
    <property type="entry name" value="GLYCOSYLTRANSFERASE"/>
    <property type="match status" value="1"/>
</dbReference>
<organism evidence="5 6">
    <name type="scientific">Streptomyces monticola</name>
    <dbReference type="NCBI Taxonomy" id="2666263"/>
    <lineage>
        <taxon>Bacteria</taxon>
        <taxon>Bacillati</taxon>
        <taxon>Actinomycetota</taxon>
        <taxon>Actinomycetes</taxon>
        <taxon>Kitasatosporales</taxon>
        <taxon>Streptomycetaceae</taxon>
        <taxon>Streptomyces</taxon>
    </lineage>
</organism>
<dbReference type="EMBL" id="JBHTCF010000006">
    <property type="protein sequence ID" value="MFC7305781.1"/>
    <property type="molecule type" value="Genomic_DNA"/>
</dbReference>
<dbReference type="Pfam" id="PF13692">
    <property type="entry name" value="Glyco_trans_1_4"/>
    <property type="match status" value="1"/>
</dbReference>
<dbReference type="Proteomes" id="UP001596523">
    <property type="component" value="Unassembled WGS sequence"/>
</dbReference>
<protein>
    <recommendedName>
        <fullName evidence="1">D-inositol 3-phosphate glycosyltransferase</fullName>
    </recommendedName>
</protein>
<keyword evidence="2 5" id="KW-0328">Glycosyltransferase</keyword>